<protein>
    <recommendedName>
        <fullName evidence="1">DUF7662 domain-containing protein</fullName>
    </recommendedName>
</protein>
<keyword evidence="3" id="KW-1185">Reference proteome</keyword>
<dbReference type="AlphaFoldDB" id="A0A7W9FFN3"/>
<accession>A0A7W9FFN3</accession>
<gene>
    <name evidence="2" type="ORF">GGR13_001307</name>
</gene>
<dbReference type="EMBL" id="JACHOR010000002">
    <property type="protein sequence ID" value="MBB5745723.1"/>
    <property type="molecule type" value="Genomic_DNA"/>
</dbReference>
<dbReference type="RefSeq" id="WP_183212688.1">
    <property type="nucleotide sequence ID" value="NZ_JACHOR010000002.1"/>
</dbReference>
<dbReference type="Pfam" id="PF24698">
    <property type="entry name" value="DUF7662"/>
    <property type="match status" value="1"/>
</dbReference>
<feature type="domain" description="DUF7662" evidence="1">
    <location>
        <begin position="4"/>
        <end position="73"/>
    </location>
</feature>
<evidence type="ECO:0000313" key="3">
    <source>
        <dbReference type="Proteomes" id="UP000545037"/>
    </source>
</evidence>
<evidence type="ECO:0000313" key="2">
    <source>
        <dbReference type="EMBL" id="MBB5745723.1"/>
    </source>
</evidence>
<sequence length="84" mass="9630">MAKYDPLCHYLARQKSGTVSLTFTEIERLIGGMLPKSALRDDWWADLAEPDPKHVQKRAWRAAGYTAVRVPGQDRARFDRVSTR</sequence>
<comment type="caution">
    <text evidence="2">The sequence shown here is derived from an EMBL/GenBank/DDBJ whole genome shotgun (WGS) entry which is preliminary data.</text>
</comment>
<organism evidence="2 3">
    <name type="scientific">Brevundimonas variabilis</name>
    <dbReference type="NCBI Taxonomy" id="74312"/>
    <lineage>
        <taxon>Bacteria</taxon>
        <taxon>Pseudomonadati</taxon>
        <taxon>Pseudomonadota</taxon>
        <taxon>Alphaproteobacteria</taxon>
        <taxon>Caulobacterales</taxon>
        <taxon>Caulobacteraceae</taxon>
        <taxon>Brevundimonas</taxon>
    </lineage>
</organism>
<evidence type="ECO:0000259" key="1">
    <source>
        <dbReference type="Pfam" id="PF24698"/>
    </source>
</evidence>
<dbReference type="Proteomes" id="UP000545037">
    <property type="component" value="Unassembled WGS sequence"/>
</dbReference>
<reference evidence="2 3" key="1">
    <citation type="submission" date="2020-08" db="EMBL/GenBank/DDBJ databases">
        <title>Genomic Encyclopedia of Type Strains, Phase IV (KMG-IV): sequencing the most valuable type-strain genomes for metagenomic binning, comparative biology and taxonomic classification.</title>
        <authorList>
            <person name="Goeker M."/>
        </authorList>
    </citation>
    <scope>NUCLEOTIDE SEQUENCE [LARGE SCALE GENOMIC DNA]</scope>
    <source>
        <strain evidence="2 3">DSM 4737</strain>
    </source>
</reference>
<dbReference type="InterPro" id="IPR056079">
    <property type="entry name" value="DUF7662"/>
</dbReference>
<proteinExistence type="predicted"/>
<name>A0A7W9FFN3_9CAUL</name>